<feature type="transmembrane region" description="Helical" evidence="5">
    <location>
        <begin position="48"/>
        <end position="68"/>
    </location>
</feature>
<dbReference type="InterPro" id="IPR010445">
    <property type="entry name" value="LapA_dom"/>
</dbReference>
<keyword evidence="2 5" id="KW-0812">Transmembrane</keyword>
<protein>
    <submittedName>
        <fullName evidence="7">DUF1049 domain-containing protein</fullName>
    </submittedName>
</protein>
<evidence type="ECO:0000313" key="8">
    <source>
        <dbReference type="Proteomes" id="UP000805841"/>
    </source>
</evidence>
<comment type="caution">
    <text evidence="7">The sequence shown here is derived from an EMBL/GenBank/DDBJ whole genome shotgun (WGS) entry which is preliminary data.</text>
</comment>
<dbReference type="PROSITE" id="PS51257">
    <property type="entry name" value="PROKAR_LIPOPROTEIN"/>
    <property type="match status" value="1"/>
</dbReference>
<dbReference type="Pfam" id="PF06305">
    <property type="entry name" value="LapA_dom"/>
    <property type="match status" value="1"/>
</dbReference>
<dbReference type="Proteomes" id="UP000805841">
    <property type="component" value="Unassembled WGS sequence"/>
</dbReference>
<evidence type="ECO:0000313" key="7">
    <source>
        <dbReference type="EMBL" id="MBD1600218.1"/>
    </source>
</evidence>
<evidence type="ECO:0000256" key="4">
    <source>
        <dbReference type="ARBA" id="ARBA00023136"/>
    </source>
</evidence>
<evidence type="ECO:0000256" key="5">
    <source>
        <dbReference type="SAM" id="Phobius"/>
    </source>
</evidence>
<evidence type="ECO:0000256" key="1">
    <source>
        <dbReference type="ARBA" id="ARBA00022475"/>
    </source>
</evidence>
<gene>
    <name evidence="7" type="ORF">HAQ05_16095</name>
</gene>
<evidence type="ECO:0000259" key="6">
    <source>
        <dbReference type="Pfam" id="PF06305"/>
    </source>
</evidence>
<organism evidence="7 8">
    <name type="scientific">Pseudomonas typographi</name>
    <dbReference type="NCBI Taxonomy" id="2715964"/>
    <lineage>
        <taxon>Bacteria</taxon>
        <taxon>Pseudomonadati</taxon>
        <taxon>Pseudomonadota</taxon>
        <taxon>Gammaproteobacteria</taxon>
        <taxon>Pseudomonadales</taxon>
        <taxon>Pseudomonadaceae</taxon>
        <taxon>Pseudomonas</taxon>
    </lineage>
</organism>
<evidence type="ECO:0000256" key="2">
    <source>
        <dbReference type="ARBA" id="ARBA00022692"/>
    </source>
</evidence>
<name>A0ABR7Z493_9PSED</name>
<keyword evidence="1" id="KW-1003">Cell membrane</keyword>
<keyword evidence="3 5" id="KW-1133">Transmembrane helix</keyword>
<proteinExistence type="predicted"/>
<sequence length="93" mass="10119">MRNFKRLLQAAIGLIVAAACLLFVLENQQAVALSFLGWSGPEWPVAVLVLLAFLLGLAIGPLIGWFIAMRGRRRVRRAALAQQRAAQVPPQAS</sequence>
<feature type="domain" description="Lipopolysaccharide assembly protein A" evidence="6">
    <location>
        <begin position="26"/>
        <end position="79"/>
    </location>
</feature>
<evidence type="ECO:0000256" key="3">
    <source>
        <dbReference type="ARBA" id="ARBA00022989"/>
    </source>
</evidence>
<dbReference type="RefSeq" id="WP_190422354.1">
    <property type="nucleotide sequence ID" value="NZ_JAAOCA010000019.1"/>
</dbReference>
<keyword evidence="8" id="KW-1185">Reference proteome</keyword>
<accession>A0ABR7Z493</accession>
<reference evidence="7 8" key="1">
    <citation type="journal article" date="2020" name="Insects">
        <title>Bacteria Belonging to Pseudomonas typographi sp. nov. from the Bark Beetle Ips typographus Have Genomic Potential to Aid in the Host Ecology.</title>
        <authorList>
            <person name="Peral-Aranega E."/>
            <person name="Saati-Santamaria Z."/>
            <person name="Kolarik M."/>
            <person name="Rivas R."/>
            <person name="Garcia-Fraile P."/>
        </authorList>
    </citation>
    <scope>NUCLEOTIDE SEQUENCE [LARGE SCALE GENOMIC DNA]</scope>
    <source>
        <strain evidence="7 8">CA3A</strain>
    </source>
</reference>
<keyword evidence="4 5" id="KW-0472">Membrane</keyword>
<dbReference type="EMBL" id="JAAOCA010000019">
    <property type="protein sequence ID" value="MBD1600218.1"/>
    <property type="molecule type" value="Genomic_DNA"/>
</dbReference>